<keyword evidence="3" id="KW-0732">Signal</keyword>
<gene>
    <name evidence="5" type="ORF">A2Y75_09760</name>
</gene>
<dbReference type="CDD" id="cd00063">
    <property type="entry name" value="FN3"/>
    <property type="match status" value="1"/>
</dbReference>
<feature type="domain" description="Plastocyanin-like" evidence="4">
    <location>
        <begin position="1291"/>
        <end position="1356"/>
    </location>
</feature>
<dbReference type="InterPro" id="IPR045087">
    <property type="entry name" value="Cu-oxidase_fam"/>
</dbReference>
<dbReference type="PANTHER" id="PTHR48267">
    <property type="entry name" value="CUPREDOXIN SUPERFAMILY PROTEIN"/>
    <property type="match status" value="1"/>
</dbReference>
<evidence type="ECO:0000313" key="6">
    <source>
        <dbReference type="Proteomes" id="UP000177876"/>
    </source>
</evidence>
<dbReference type="SUPFAM" id="SSF49265">
    <property type="entry name" value="Fibronectin type III"/>
    <property type="match status" value="1"/>
</dbReference>
<evidence type="ECO:0000313" key="5">
    <source>
        <dbReference type="EMBL" id="OFW55396.1"/>
    </source>
</evidence>
<dbReference type="PANTHER" id="PTHR48267:SF1">
    <property type="entry name" value="BILIRUBIN OXIDASE"/>
    <property type="match status" value="1"/>
</dbReference>
<dbReference type="GO" id="GO:0005975">
    <property type="term" value="P:carbohydrate metabolic process"/>
    <property type="evidence" value="ECO:0007669"/>
    <property type="project" value="UniProtKB-ARBA"/>
</dbReference>
<dbReference type="SUPFAM" id="SSF49503">
    <property type="entry name" value="Cupredoxins"/>
    <property type="match status" value="3"/>
</dbReference>
<dbReference type="Gene3D" id="2.60.290.11">
    <property type="entry name" value="TM1070-like"/>
    <property type="match status" value="4"/>
</dbReference>
<dbReference type="InterPro" id="IPR003961">
    <property type="entry name" value="FN3_dom"/>
</dbReference>
<comment type="caution">
    <text evidence="5">The sequence shown here is derived from an EMBL/GenBank/DDBJ whole genome shotgun (WGS) entry which is preliminary data.</text>
</comment>
<evidence type="ECO:0000256" key="3">
    <source>
        <dbReference type="SAM" id="SignalP"/>
    </source>
</evidence>
<dbReference type="Gene3D" id="2.60.40.10">
    <property type="entry name" value="Immunoglobulins"/>
    <property type="match status" value="1"/>
</dbReference>
<sequence>MKGRIAAILVMLLLAACTLGAIPSKAQGVADTRSRGATTAGVSGAYVTAQGKKKVTSEEREAAADRAKAAGLEPGTIEAALAAPGPGDTPDYFGAYPNYALSPLPELLEVAQPNSPAPDTTFYFAEGTCRPGFDPYICIQNPGDIEASVTITYMKGDGNNITQDLVVPASSRLTVQPRAILGTGEDAAHDFSAKVECTNGQQIIAERPMYFNYKGTWTGGHDVVGATSPTTTFFFAEGTCRPDFDPYICIQNPGNTAAEVTITYMKGDGTTDNEAVTVAGNSRSTVIPRNLLGTGEDVAHDFSAMVECTNGQQIIAERPMYFNYKGTWTGGHDVVGATSPATTFYFAEGTCRPDFDPYICIQNPGGTDAEVLITYLMGDSSVVSVMHNVARNSRLTVTPRTKLGTGEDAAHDFSAKVECTNGQQIIAERPMYFNYKGTWTGGHDVVGATSPATTFYFAEGTCRPDFDPYICIQNPGLNNADVLITYMKGDRTTDTQALTVRNSSRSTVVPRDKLGTGEDLAHDFSAKVECTNGQQIIAERPMYFNYKGTWTGGHDVVGLATQTVDPNNQLTVVPGTGMRKFIDSLPGVGSASANNLGQYIPQAIPDTSTFGDADYYEIELGEYTEQLHSDLPATQLRGYRQTNTADATVSKFNYLGPMIVAQKDRPVRIKFTNNLATGAGGDLFLPCDTTLMGAGMGPLPGEEYTQNRAVIHLHGGNSPWISDGTPHQWITPAGETTPYTKGDSQQNVPDMWFDAGGRPVAAGTPGASNDPGAGSCTYYYTNQQSGRLLFYHDHALGITRLNVYAGDAAPYLIQDTVEQNLVSTGVIPADQIPLVIQDKTFVPDDAQLTAQDPTWDKTLWGGKGNLWMPHVYMPNQNPADPGGMNAMGRWHYGPWFWPPTSGITQGPTTNPYYDPVNAPWEPPEIPGTPTPSMAMEAFMDTPMVNGTAYPVLEVQPQAYRFRILNAANDRFWNLQLYKAGSNTEMWRPDGSLNDANAGEVKMVPAAPTAGYPDTWPIDGREGGVPDPASAGPSMIQIGTEGGFLPAPVVLDNNPVVWNTDPTTFNFGNVSDGTLILGPAERGDVIVDFSQYAGQTLILYNDAPAPFPALDPRYDYHTGAADLTDTGGAPGTQPGYGPNTRTIMQIKVAGAAMAPAYDLAGLQAAFASTATTEGAFAASQDDILVPNADYNSAYNGNFPVDTLTRIYDNTKTFQTLNGTTMTLPLEPKAIQDEQGEAFDVEYGRMSGFLGLQIPNAGPGTKGFVLYPYASPPVELHLDSVTKGAQPSLGDGTQIWKITQNGVDTHTLHFHKYDVQLINRVAWDNNARPPDPNELGWKETVRVNPLEDTIVAMRPTAPTLPFELPNSVRLLDPTKPVGALLMGGPGGYFDPAGDPVTAYGAGGVIANQYVNYGWEYVLHCHLLGHEEMDMMHSMAFMLKPADPSGLGVAGTSPSVVLNWTDNSVNESEFVIEWGASPTGPWNAVASVLADVTTYTDTSVWTGTRYYRVFARNKGGSAVPNFPTLNADSAALVSGAVTSP</sequence>
<dbReference type="GO" id="GO:0016491">
    <property type="term" value="F:oxidoreductase activity"/>
    <property type="evidence" value="ECO:0007669"/>
    <property type="project" value="InterPro"/>
</dbReference>
<evidence type="ECO:0000256" key="2">
    <source>
        <dbReference type="ARBA" id="ARBA00023295"/>
    </source>
</evidence>
<dbReference type="Proteomes" id="UP000177876">
    <property type="component" value="Unassembled WGS sequence"/>
</dbReference>
<dbReference type="EMBL" id="MELK01000054">
    <property type="protein sequence ID" value="OFW55396.1"/>
    <property type="molecule type" value="Genomic_DNA"/>
</dbReference>
<dbReference type="Pfam" id="PF07731">
    <property type="entry name" value="Cu-oxidase_2"/>
    <property type="match status" value="1"/>
</dbReference>
<comment type="similarity">
    <text evidence="1">Belongs to the multicopper oxidase family.</text>
</comment>
<keyword evidence="2" id="KW-0326">Glycosidase</keyword>
<dbReference type="STRING" id="1797197.A2Y75_09760"/>
<evidence type="ECO:0000256" key="1">
    <source>
        <dbReference type="ARBA" id="ARBA00010609"/>
    </source>
</evidence>
<evidence type="ECO:0000259" key="4">
    <source>
        <dbReference type="Pfam" id="PF07731"/>
    </source>
</evidence>
<dbReference type="PROSITE" id="PS51257">
    <property type="entry name" value="PROKAR_LIPOPROTEIN"/>
    <property type="match status" value="1"/>
</dbReference>
<feature type="signal peptide" evidence="3">
    <location>
        <begin position="1"/>
        <end position="21"/>
    </location>
</feature>
<proteinExistence type="inferred from homology"/>
<dbReference type="GO" id="GO:0016798">
    <property type="term" value="F:hydrolase activity, acting on glycosyl bonds"/>
    <property type="evidence" value="ECO:0007669"/>
    <property type="project" value="UniProtKB-KW"/>
</dbReference>
<protein>
    <recommendedName>
        <fullName evidence="4">Plastocyanin-like domain-containing protein</fullName>
    </recommendedName>
</protein>
<name>A0A1F2WEV9_9ACTN</name>
<organism evidence="5 6">
    <name type="scientific">Candidatus Solincola sediminis</name>
    <dbReference type="NCBI Taxonomy" id="1797199"/>
    <lineage>
        <taxon>Bacteria</taxon>
        <taxon>Bacillati</taxon>
        <taxon>Actinomycetota</taxon>
        <taxon>Candidatus Geothermincolia</taxon>
        <taxon>Candidatus Geothermincolales</taxon>
        <taxon>Candidatus Geothermincolaceae</taxon>
        <taxon>Candidatus Solincola</taxon>
    </lineage>
</organism>
<dbReference type="InterPro" id="IPR036698">
    <property type="entry name" value="TM1070-like_sf"/>
</dbReference>
<dbReference type="InterPro" id="IPR008972">
    <property type="entry name" value="Cupredoxin"/>
</dbReference>
<dbReference type="CDD" id="cd13844">
    <property type="entry name" value="CuRO_1_BOD_CotA_like"/>
    <property type="match status" value="1"/>
</dbReference>
<dbReference type="InterPro" id="IPR036116">
    <property type="entry name" value="FN3_sf"/>
</dbReference>
<dbReference type="InterPro" id="IPR011706">
    <property type="entry name" value="Cu-oxidase_C"/>
</dbReference>
<dbReference type="Gene3D" id="2.60.40.420">
    <property type="entry name" value="Cupredoxins - blue copper proteins"/>
    <property type="match status" value="3"/>
</dbReference>
<feature type="chain" id="PRO_5039286542" description="Plastocyanin-like domain-containing protein" evidence="3">
    <location>
        <begin position="22"/>
        <end position="1537"/>
    </location>
</feature>
<accession>A0A1F2WEV9</accession>
<reference evidence="5 6" key="1">
    <citation type="journal article" date="2016" name="Nat. Commun.">
        <title>Thousands of microbial genomes shed light on interconnected biogeochemical processes in an aquifer system.</title>
        <authorList>
            <person name="Anantharaman K."/>
            <person name="Brown C.T."/>
            <person name="Hug L.A."/>
            <person name="Sharon I."/>
            <person name="Castelle C.J."/>
            <person name="Probst A.J."/>
            <person name="Thomas B.C."/>
            <person name="Singh A."/>
            <person name="Wilkins M.J."/>
            <person name="Karaoz U."/>
            <person name="Brodie E.L."/>
            <person name="Williams K.H."/>
            <person name="Hubbard S.S."/>
            <person name="Banfield J.F."/>
        </authorList>
    </citation>
    <scope>NUCLEOTIDE SEQUENCE [LARGE SCALE GENOMIC DNA]</scope>
</reference>
<keyword evidence="2" id="KW-0378">Hydrolase</keyword>
<dbReference type="InterPro" id="IPR013783">
    <property type="entry name" value="Ig-like_fold"/>
</dbReference>
<dbReference type="GO" id="GO:0005507">
    <property type="term" value="F:copper ion binding"/>
    <property type="evidence" value="ECO:0007669"/>
    <property type="project" value="InterPro"/>
</dbReference>